<name>A0A532V265_UNCL8</name>
<organism evidence="3 4">
    <name type="scientific">candidate division LCP-89 bacterium B3_LCP</name>
    <dbReference type="NCBI Taxonomy" id="2012998"/>
    <lineage>
        <taxon>Bacteria</taxon>
        <taxon>Pseudomonadati</taxon>
        <taxon>Bacteria division LCP-89</taxon>
    </lineage>
</organism>
<protein>
    <recommendedName>
        <fullName evidence="2">Sialate O-acetylesterase domain-containing protein</fullName>
    </recommendedName>
</protein>
<gene>
    <name evidence="3" type="ORF">CEE37_05315</name>
</gene>
<dbReference type="InterPro" id="IPR005181">
    <property type="entry name" value="SASA"/>
</dbReference>
<comment type="caution">
    <text evidence="3">The sequence shown here is derived from an EMBL/GenBank/DDBJ whole genome shotgun (WGS) entry which is preliminary data.</text>
</comment>
<dbReference type="AlphaFoldDB" id="A0A532V265"/>
<dbReference type="Pfam" id="PF03629">
    <property type="entry name" value="SASA"/>
    <property type="match status" value="1"/>
</dbReference>
<dbReference type="SUPFAM" id="SSF52266">
    <property type="entry name" value="SGNH hydrolase"/>
    <property type="match status" value="1"/>
</dbReference>
<evidence type="ECO:0000256" key="1">
    <source>
        <dbReference type="ARBA" id="ARBA00022801"/>
    </source>
</evidence>
<dbReference type="Gene3D" id="3.40.50.1110">
    <property type="entry name" value="SGNH hydrolase"/>
    <property type="match status" value="1"/>
</dbReference>
<sequence>MNRIRSLLIFIVITAGNIPAHGQNVQITSFPQSYQLYPRDLQDSSIVDISGNLRTPGYDSVKVWIEKDGQYLGNLTEPLTYIQGIAEFDFQPKIHAELSNHSFQLFIDGNSIIVADSVVCGDTYIIQGQSNAEAYNLSNERFGARWVRTFGNMSPNPIECQNDTNWHMAIATVWPEYEGHVGIWGLQMAKSIAVNYGIPVCIINGAKGGTTIAQHQKDENNPRNLETIYGRLLYRMQESDIREHAKGIIWHQGENNTYPYNWSDYANQFDLLYNDWMVDYPGVVNVYIFQIRHSFYDAAQMHLRDVQRTIPYNYDNVKIMSTLGIEAHDGLHFYWDGHFEMAERIYPLIARDYYGSADTLNIAPPNILNVSYTSPASDTIAMEFDQEVFWPEDYQGYTMEDHIYLDLSWGFIRRGGVSPANPNTVILALSEPVEARYLTYTPNQSWNNATPTQTYEGPLIKNDRGIDALTFYRFPIESYEDRCLRMSTQSTTTWDNPDPEFRISSSPNPFNPTTTVSYQLSAVSFVNLYVYDITGRKVAELVRGWRDTGVHEVTFEASDLSSGVYLYRLTAGEFTDTGKMVLMK</sequence>
<proteinExistence type="predicted"/>
<dbReference type="NCBIfam" id="TIGR04183">
    <property type="entry name" value="Por_Secre_tail"/>
    <property type="match status" value="1"/>
</dbReference>
<reference evidence="3 4" key="1">
    <citation type="submission" date="2017-06" db="EMBL/GenBank/DDBJ databases">
        <title>Novel microbial phyla capable of carbon fixation and sulfur reduction in deep-sea sediments.</title>
        <authorList>
            <person name="Huang J."/>
            <person name="Baker B."/>
            <person name="Wang Y."/>
        </authorList>
    </citation>
    <scope>NUCLEOTIDE SEQUENCE [LARGE SCALE GENOMIC DNA]</scope>
    <source>
        <strain evidence="3">B3_LCP</strain>
    </source>
</reference>
<dbReference type="InterPro" id="IPR026444">
    <property type="entry name" value="Secre_tail"/>
</dbReference>
<feature type="domain" description="Sialate O-acetylesterase" evidence="2">
    <location>
        <begin position="122"/>
        <end position="344"/>
    </location>
</feature>
<dbReference type="Proteomes" id="UP000319619">
    <property type="component" value="Unassembled WGS sequence"/>
</dbReference>
<keyword evidence="1" id="KW-0378">Hydrolase</keyword>
<evidence type="ECO:0000313" key="4">
    <source>
        <dbReference type="Proteomes" id="UP000319619"/>
    </source>
</evidence>
<dbReference type="GO" id="GO:0016788">
    <property type="term" value="F:hydrolase activity, acting on ester bonds"/>
    <property type="evidence" value="ECO:0007669"/>
    <property type="project" value="UniProtKB-ARBA"/>
</dbReference>
<dbReference type="InterPro" id="IPR036514">
    <property type="entry name" value="SGNH_hydro_sf"/>
</dbReference>
<dbReference type="EMBL" id="NJBN01000003">
    <property type="protein sequence ID" value="TKJ41087.1"/>
    <property type="molecule type" value="Genomic_DNA"/>
</dbReference>
<evidence type="ECO:0000313" key="3">
    <source>
        <dbReference type="EMBL" id="TKJ41087.1"/>
    </source>
</evidence>
<evidence type="ECO:0000259" key="2">
    <source>
        <dbReference type="Pfam" id="PF03629"/>
    </source>
</evidence>
<dbReference type="Gene3D" id="2.60.40.4070">
    <property type="match status" value="1"/>
</dbReference>
<accession>A0A532V265</accession>